<evidence type="ECO:0000313" key="2">
    <source>
        <dbReference type="Proteomes" id="UP001362999"/>
    </source>
</evidence>
<evidence type="ECO:0008006" key="3">
    <source>
        <dbReference type="Google" id="ProtNLM"/>
    </source>
</evidence>
<dbReference type="AlphaFoldDB" id="A0AAW0E7L5"/>
<keyword evidence="2" id="KW-1185">Reference proteome</keyword>
<gene>
    <name evidence="1" type="ORF">R3P38DRAFT_973386</name>
</gene>
<dbReference type="Proteomes" id="UP001362999">
    <property type="component" value="Unassembled WGS sequence"/>
</dbReference>
<proteinExistence type="predicted"/>
<dbReference type="EMBL" id="JAWWNJ010000003">
    <property type="protein sequence ID" value="KAK7059878.1"/>
    <property type="molecule type" value="Genomic_DNA"/>
</dbReference>
<comment type="caution">
    <text evidence="1">The sequence shown here is derived from an EMBL/GenBank/DDBJ whole genome shotgun (WGS) entry which is preliminary data.</text>
</comment>
<name>A0AAW0E7L5_9AGAR</name>
<accession>A0AAW0E7L5</accession>
<evidence type="ECO:0000313" key="1">
    <source>
        <dbReference type="EMBL" id="KAK7059878.1"/>
    </source>
</evidence>
<organism evidence="1 2">
    <name type="scientific">Favolaschia claudopus</name>
    <dbReference type="NCBI Taxonomy" id="2862362"/>
    <lineage>
        <taxon>Eukaryota</taxon>
        <taxon>Fungi</taxon>
        <taxon>Dikarya</taxon>
        <taxon>Basidiomycota</taxon>
        <taxon>Agaricomycotina</taxon>
        <taxon>Agaricomycetes</taxon>
        <taxon>Agaricomycetidae</taxon>
        <taxon>Agaricales</taxon>
        <taxon>Marasmiineae</taxon>
        <taxon>Mycenaceae</taxon>
        <taxon>Favolaschia</taxon>
    </lineage>
</organism>
<sequence>MQAPRYALYSGYCIPSDYFIDLAEALNPGYIQYAPSPIPPKPWFGNYIIFYRAWRRHLSEEDRDKAPLVKEIRSEDAGLDAGEEKDTKVFFPVRFVDVASDVSAQMQDPALCKENETDRIKRDQFLDLIERTRKTTFTIDESRLHFECIKETSPFYYV</sequence>
<reference evidence="1 2" key="1">
    <citation type="journal article" date="2024" name="J Genomics">
        <title>Draft genome sequencing and assembly of Favolaschia claudopus CIRM-BRFM 2984 isolated from oak limbs.</title>
        <authorList>
            <person name="Navarro D."/>
            <person name="Drula E."/>
            <person name="Chaduli D."/>
            <person name="Cazenave R."/>
            <person name="Ahrendt S."/>
            <person name="Wang J."/>
            <person name="Lipzen A."/>
            <person name="Daum C."/>
            <person name="Barry K."/>
            <person name="Grigoriev I.V."/>
            <person name="Favel A."/>
            <person name="Rosso M.N."/>
            <person name="Martin F."/>
        </authorList>
    </citation>
    <scope>NUCLEOTIDE SEQUENCE [LARGE SCALE GENOMIC DNA]</scope>
    <source>
        <strain evidence="1 2">CIRM-BRFM 2984</strain>
    </source>
</reference>
<protein>
    <recommendedName>
        <fullName evidence="3">Histone acetyltransferase</fullName>
    </recommendedName>
</protein>